<evidence type="ECO:0000313" key="1">
    <source>
        <dbReference type="EMBL" id="OLZ51756.1"/>
    </source>
</evidence>
<accession>A0A1R0KUP0</accession>
<gene>
    <name evidence="1" type="ORF">BS329_15835</name>
</gene>
<name>A0A1R0KUP0_9PSEU</name>
<sequence length="131" mass="13368">MPRLAAIAPVVALTNVSCIAGPRRLADLELRCGQHLAGMFASFQLGARKPQPHGWNTIAATHGISVGDIVHIGDRVDDDIRGALAAGCAAAILVTTRESLPADLRGNPRVTSVPDLAGAVTAISAMAGEAA</sequence>
<dbReference type="Gene3D" id="3.40.50.1000">
    <property type="entry name" value="HAD superfamily/HAD-like"/>
    <property type="match status" value="1"/>
</dbReference>
<dbReference type="InterPro" id="IPR023214">
    <property type="entry name" value="HAD_sf"/>
</dbReference>
<dbReference type="Proteomes" id="UP000187486">
    <property type="component" value="Unassembled WGS sequence"/>
</dbReference>
<organism evidence="1 2">
    <name type="scientific">Amycolatopsis coloradensis</name>
    <dbReference type="NCBI Taxonomy" id="76021"/>
    <lineage>
        <taxon>Bacteria</taxon>
        <taxon>Bacillati</taxon>
        <taxon>Actinomycetota</taxon>
        <taxon>Actinomycetes</taxon>
        <taxon>Pseudonocardiales</taxon>
        <taxon>Pseudonocardiaceae</taxon>
        <taxon>Amycolatopsis</taxon>
    </lineage>
</organism>
<proteinExistence type="predicted"/>
<reference evidence="1 2" key="1">
    <citation type="submission" date="2016-01" db="EMBL/GenBank/DDBJ databases">
        <title>Amycolatopsis coloradensis genome sequencing and assembly.</title>
        <authorList>
            <person name="Mayilraj S."/>
        </authorList>
    </citation>
    <scope>NUCLEOTIDE SEQUENCE [LARGE SCALE GENOMIC DNA]</scope>
    <source>
        <strain evidence="1 2">DSM 44225</strain>
    </source>
</reference>
<evidence type="ECO:0008006" key="3">
    <source>
        <dbReference type="Google" id="ProtNLM"/>
    </source>
</evidence>
<dbReference type="SUPFAM" id="SSF56784">
    <property type="entry name" value="HAD-like"/>
    <property type="match status" value="1"/>
</dbReference>
<evidence type="ECO:0000313" key="2">
    <source>
        <dbReference type="Proteomes" id="UP000187486"/>
    </source>
</evidence>
<dbReference type="InterPro" id="IPR036412">
    <property type="entry name" value="HAD-like_sf"/>
</dbReference>
<dbReference type="STRING" id="76021.BS329_15835"/>
<dbReference type="Pfam" id="PF13242">
    <property type="entry name" value="Hydrolase_like"/>
    <property type="match status" value="1"/>
</dbReference>
<keyword evidence="2" id="KW-1185">Reference proteome</keyword>
<dbReference type="AlphaFoldDB" id="A0A1R0KUP0"/>
<comment type="caution">
    <text evidence="1">The sequence shown here is derived from an EMBL/GenBank/DDBJ whole genome shotgun (WGS) entry which is preliminary data.</text>
</comment>
<dbReference type="CDD" id="cd01427">
    <property type="entry name" value="HAD_like"/>
    <property type="match status" value="1"/>
</dbReference>
<protein>
    <recommendedName>
        <fullName evidence="3">HAD family hydrolase</fullName>
    </recommendedName>
</protein>
<dbReference type="EMBL" id="MQUQ01000007">
    <property type="protein sequence ID" value="OLZ51756.1"/>
    <property type="molecule type" value="Genomic_DNA"/>
</dbReference>